<dbReference type="EMBL" id="CAXAMN010009968">
    <property type="protein sequence ID" value="CAK9030268.1"/>
    <property type="molecule type" value="Genomic_DNA"/>
</dbReference>
<name>A0ABP0KTP8_9DINO</name>
<organism evidence="2 3">
    <name type="scientific">Durusdinium trenchii</name>
    <dbReference type="NCBI Taxonomy" id="1381693"/>
    <lineage>
        <taxon>Eukaryota</taxon>
        <taxon>Sar</taxon>
        <taxon>Alveolata</taxon>
        <taxon>Dinophyceae</taxon>
        <taxon>Suessiales</taxon>
        <taxon>Symbiodiniaceae</taxon>
        <taxon>Durusdinium</taxon>
    </lineage>
</organism>
<sequence length="257" mass="29927">VYMFLHLYNDKKMKYQKLNHQAVEPQEERRGESSPVAEDESEPDEEMSDGGGETELQQRTAGHIITDWDPMTGTLADYRVLQSEEEAFSGEEYFMGNPVSGYHRHYRPTTSERENPSFVNDAAPPSYMDVDDPMPPENFNDAAENPNNRSVLEPPPEDADWWDFENLFKYMKCEEEQRAGRVKEAGIFTLNQLKEFIRTRLASTYSRTYPDMAFDHIISLGADDRHDYGTFCKIVLMGEWDDNFDHYVDLYLEREVT</sequence>
<comment type="caution">
    <text evidence="2">The sequence shown here is derived from an EMBL/GenBank/DDBJ whole genome shotgun (WGS) entry which is preliminary data.</text>
</comment>
<dbReference type="Proteomes" id="UP001642484">
    <property type="component" value="Unassembled WGS sequence"/>
</dbReference>
<feature type="non-terminal residue" evidence="2">
    <location>
        <position position="1"/>
    </location>
</feature>
<protein>
    <submittedName>
        <fullName evidence="2">Uncharacterized protein</fullName>
    </submittedName>
</protein>
<reference evidence="2 3" key="1">
    <citation type="submission" date="2024-02" db="EMBL/GenBank/DDBJ databases">
        <authorList>
            <person name="Chen Y."/>
            <person name="Shah S."/>
            <person name="Dougan E. K."/>
            <person name="Thang M."/>
            <person name="Chan C."/>
        </authorList>
    </citation>
    <scope>NUCLEOTIDE SEQUENCE [LARGE SCALE GENOMIC DNA]</scope>
</reference>
<feature type="region of interest" description="Disordered" evidence="1">
    <location>
        <begin position="131"/>
        <end position="155"/>
    </location>
</feature>
<accession>A0ABP0KTP8</accession>
<feature type="compositionally biased region" description="Acidic residues" evidence="1">
    <location>
        <begin position="37"/>
        <end position="48"/>
    </location>
</feature>
<evidence type="ECO:0000256" key="1">
    <source>
        <dbReference type="SAM" id="MobiDB-lite"/>
    </source>
</evidence>
<feature type="region of interest" description="Disordered" evidence="1">
    <location>
        <begin position="18"/>
        <end position="56"/>
    </location>
</feature>
<keyword evidence="3" id="KW-1185">Reference proteome</keyword>
<gene>
    <name evidence="2" type="ORF">CCMP2556_LOCUS17805</name>
</gene>
<evidence type="ECO:0000313" key="3">
    <source>
        <dbReference type="Proteomes" id="UP001642484"/>
    </source>
</evidence>
<proteinExistence type="predicted"/>
<evidence type="ECO:0000313" key="2">
    <source>
        <dbReference type="EMBL" id="CAK9030268.1"/>
    </source>
</evidence>